<dbReference type="AlphaFoldDB" id="A0A195EAD1"/>
<dbReference type="STRING" id="471704.A0A195EAD1"/>
<accession>A0A195EAD1</accession>
<feature type="compositionally biased region" description="Polar residues" evidence="1">
    <location>
        <begin position="100"/>
        <end position="115"/>
    </location>
</feature>
<feature type="non-terminal residue" evidence="2">
    <location>
        <position position="1"/>
    </location>
</feature>
<dbReference type="InterPro" id="IPR013783">
    <property type="entry name" value="Ig-like_fold"/>
</dbReference>
<evidence type="ECO:0000313" key="2">
    <source>
        <dbReference type="EMBL" id="KYN22175.1"/>
    </source>
</evidence>
<gene>
    <name evidence="2" type="ORF">ALC57_05452</name>
</gene>
<feature type="region of interest" description="Disordered" evidence="1">
    <location>
        <begin position="79"/>
        <end position="115"/>
    </location>
</feature>
<evidence type="ECO:0008006" key="4">
    <source>
        <dbReference type="Google" id="ProtNLM"/>
    </source>
</evidence>
<sequence length="115" mass="12460">VGGSKKHSRAFPAPGNTVNVNSMSYREARKMEERGPPLSARAVLGGTAELPCDIRPPHHNDSAILVVWYKSDVIPIYSHHPDSKVNSSQSHENAIKRSSAKYNQASQTSTPPASV</sequence>
<dbReference type="InterPro" id="IPR036179">
    <property type="entry name" value="Ig-like_dom_sf"/>
</dbReference>
<evidence type="ECO:0000313" key="3">
    <source>
        <dbReference type="Proteomes" id="UP000078492"/>
    </source>
</evidence>
<dbReference type="SUPFAM" id="SSF48726">
    <property type="entry name" value="Immunoglobulin"/>
    <property type="match status" value="1"/>
</dbReference>
<name>A0A195EAD1_9HYME</name>
<dbReference type="Gene3D" id="2.60.40.10">
    <property type="entry name" value="Immunoglobulins"/>
    <property type="match status" value="1"/>
</dbReference>
<dbReference type="Proteomes" id="UP000078492">
    <property type="component" value="Unassembled WGS sequence"/>
</dbReference>
<protein>
    <recommendedName>
        <fullName evidence="4">Ig-like domain-containing protein</fullName>
    </recommendedName>
</protein>
<proteinExistence type="predicted"/>
<keyword evidence="3" id="KW-1185">Reference proteome</keyword>
<reference evidence="2 3" key="1">
    <citation type="submission" date="2015-09" db="EMBL/GenBank/DDBJ databases">
        <title>Trachymyrmex cornetzi WGS genome.</title>
        <authorList>
            <person name="Nygaard S."/>
            <person name="Hu H."/>
            <person name="Boomsma J."/>
            <person name="Zhang G."/>
        </authorList>
    </citation>
    <scope>NUCLEOTIDE SEQUENCE [LARGE SCALE GENOMIC DNA]</scope>
    <source>
        <strain evidence="2">Tcor2-1</strain>
        <tissue evidence="2">Whole body</tissue>
    </source>
</reference>
<dbReference type="EMBL" id="KQ979236">
    <property type="protein sequence ID" value="KYN22175.1"/>
    <property type="molecule type" value="Genomic_DNA"/>
</dbReference>
<organism evidence="2 3">
    <name type="scientific">Trachymyrmex cornetzi</name>
    <dbReference type="NCBI Taxonomy" id="471704"/>
    <lineage>
        <taxon>Eukaryota</taxon>
        <taxon>Metazoa</taxon>
        <taxon>Ecdysozoa</taxon>
        <taxon>Arthropoda</taxon>
        <taxon>Hexapoda</taxon>
        <taxon>Insecta</taxon>
        <taxon>Pterygota</taxon>
        <taxon>Neoptera</taxon>
        <taxon>Endopterygota</taxon>
        <taxon>Hymenoptera</taxon>
        <taxon>Apocrita</taxon>
        <taxon>Aculeata</taxon>
        <taxon>Formicoidea</taxon>
        <taxon>Formicidae</taxon>
        <taxon>Myrmicinae</taxon>
        <taxon>Trachymyrmex</taxon>
    </lineage>
</organism>
<evidence type="ECO:0000256" key="1">
    <source>
        <dbReference type="SAM" id="MobiDB-lite"/>
    </source>
</evidence>
<feature type="region of interest" description="Disordered" evidence="1">
    <location>
        <begin position="1"/>
        <end position="22"/>
    </location>
</feature>